<reference evidence="2 3" key="1">
    <citation type="submission" date="2020-01" db="EMBL/GenBank/DDBJ databases">
        <title>Sphingomonas sp. C33 whole genome sequece.</title>
        <authorList>
            <person name="Park C."/>
        </authorList>
    </citation>
    <scope>NUCLEOTIDE SEQUENCE [LARGE SCALE GENOMIC DNA]</scope>
    <source>
        <strain evidence="2 3">C33</strain>
    </source>
</reference>
<keyword evidence="1" id="KW-1133">Transmembrane helix</keyword>
<evidence type="ECO:0000313" key="3">
    <source>
        <dbReference type="Proteomes" id="UP000464468"/>
    </source>
</evidence>
<dbReference type="RefSeq" id="WP_160591198.1">
    <property type="nucleotide sequence ID" value="NZ_CP047895.1"/>
</dbReference>
<sequence>MGQIAPRAFGLAILAVVLGVAASVIWVLVYALAVAPGQGQQAYVDYATAAAPTIALATGVPIMALLGWWIGRGRDRRTALFGGALVALFFVAIDIALLAGLGNIALAPWADILPGYAARLAAALAGAALAGRGGVRAAG</sequence>
<accession>A0A7Z2NUB7</accession>
<proteinExistence type="predicted"/>
<name>A0A7Z2NUB7_9SPHN</name>
<evidence type="ECO:0000256" key="1">
    <source>
        <dbReference type="SAM" id="Phobius"/>
    </source>
</evidence>
<keyword evidence="1" id="KW-0472">Membrane</keyword>
<keyword evidence="3" id="KW-1185">Reference proteome</keyword>
<feature type="transmembrane region" description="Helical" evidence="1">
    <location>
        <begin position="46"/>
        <end position="68"/>
    </location>
</feature>
<dbReference type="EMBL" id="CP047895">
    <property type="protein sequence ID" value="QHL89702.1"/>
    <property type="molecule type" value="Genomic_DNA"/>
</dbReference>
<organism evidence="2 3">
    <name type="scientific">Sphingomonas changnyeongensis</name>
    <dbReference type="NCBI Taxonomy" id="2698679"/>
    <lineage>
        <taxon>Bacteria</taxon>
        <taxon>Pseudomonadati</taxon>
        <taxon>Pseudomonadota</taxon>
        <taxon>Alphaproteobacteria</taxon>
        <taxon>Sphingomonadales</taxon>
        <taxon>Sphingomonadaceae</taxon>
        <taxon>Sphingomonas</taxon>
    </lineage>
</organism>
<keyword evidence="1" id="KW-0812">Transmembrane</keyword>
<feature type="transmembrane region" description="Helical" evidence="1">
    <location>
        <begin position="12"/>
        <end position="34"/>
    </location>
</feature>
<feature type="transmembrane region" description="Helical" evidence="1">
    <location>
        <begin position="116"/>
        <end position="135"/>
    </location>
</feature>
<dbReference type="KEGG" id="schy:GVO57_01265"/>
<evidence type="ECO:0000313" key="2">
    <source>
        <dbReference type="EMBL" id="QHL89702.1"/>
    </source>
</evidence>
<feature type="transmembrane region" description="Helical" evidence="1">
    <location>
        <begin position="80"/>
        <end position="110"/>
    </location>
</feature>
<dbReference type="Proteomes" id="UP000464468">
    <property type="component" value="Chromosome"/>
</dbReference>
<dbReference type="AlphaFoldDB" id="A0A7Z2NUB7"/>
<protein>
    <submittedName>
        <fullName evidence="2">Uncharacterized protein</fullName>
    </submittedName>
</protein>
<gene>
    <name evidence="2" type="ORF">GVO57_01265</name>
</gene>